<sequence>MNRKVLLLEPNYKNKFPPIGLMKLATYFKLRGDDVVFYKGDLKEFVIRQITDECVEKLNQLDSSIQWRLRADKIAQYIKYRKQVDLERIGLSDSKHYAPLLYPCVEYYKKFFHSKEYIRHPRWDWVGVTTLFTFYWDITIETIEFAKLMVKDTNNLMVGGVLASIQPEQIEKATGIKPHCGTLHTKAVDGKGGDIDPDNPYVIDELPLDYSILDEIDYVYPDGGSYYSYSTRGCIRHCPFCAVPTLEPQYQEYLPLKERISRTARYYGEQQDLLLMDNNVLASPKLPEIIEDIKSCGFTKGAKFIEPNQYEIAIRNLRHGVNDRAYVRKCYYLLCELNGMRSLNEEVRTRIYSIREKHGLLHPETCTKQAIEETYKDFAPFFERKHAKQKGRLRYVDFNQGVDARLFTEERVKLLSEIPIRPLRIAFDDVKTEKAYVKALKMSVNHGMRNFSNYLLYNFKDKPEDLYHRLRINVDLCEELDVDIYSFPMKYHPINGEHSHDRDYIGEHWNRKYIRAVQAILNATKGKIGRGMSFFERAFGRTEEEYMEMLLMPETFIIFRFFFEEIGYTARWRGAMYELSDSEREELYPLIFKNDFNNIEELTDNKKFRKILTFYKDYRKDIADHKSELFKMKQEYEAKHKTEIQ</sequence>
<evidence type="ECO:0000313" key="2">
    <source>
        <dbReference type="Proteomes" id="UP000198779"/>
    </source>
</evidence>
<dbReference type="Proteomes" id="UP000198779">
    <property type="component" value="Unassembled WGS sequence"/>
</dbReference>
<dbReference type="SFLD" id="SFLDS00029">
    <property type="entry name" value="Radical_SAM"/>
    <property type="match status" value="1"/>
</dbReference>
<organism evidence="1 2">
    <name type="scientific">Prevotella communis</name>
    <dbReference type="NCBI Taxonomy" id="2913614"/>
    <lineage>
        <taxon>Bacteria</taxon>
        <taxon>Pseudomonadati</taxon>
        <taxon>Bacteroidota</taxon>
        <taxon>Bacteroidia</taxon>
        <taxon>Bacteroidales</taxon>
        <taxon>Prevotellaceae</taxon>
        <taxon>Prevotella</taxon>
    </lineage>
</organism>
<dbReference type="SUPFAM" id="SSF102114">
    <property type="entry name" value="Radical SAM enzymes"/>
    <property type="match status" value="1"/>
</dbReference>
<dbReference type="EMBL" id="FNCQ01000011">
    <property type="protein sequence ID" value="SDG86246.1"/>
    <property type="molecule type" value="Genomic_DNA"/>
</dbReference>
<gene>
    <name evidence="1" type="ORF">SAMN04487901_11140</name>
</gene>
<name>A0A1G7XQ85_9BACT</name>
<dbReference type="InterPro" id="IPR007197">
    <property type="entry name" value="rSAM"/>
</dbReference>
<evidence type="ECO:0000313" key="1">
    <source>
        <dbReference type="EMBL" id="SDG86246.1"/>
    </source>
</evidence>
<dbReference type="InterPro" id="IPR058240">
    <property type="entry name" value="rSAM_sf"/>
</dbReference>
<dbReference type="STRING" id="645274.SAMN04487901_11140"/>
<dbReference type="AlphaFoldDB" id="A0A1G7XQ85"/>
<reference evidence="2" key="1">
    <citation type="submission" date="2016-10" db="EMBL/GenBank/DDBJ databases">
        <authorList>
            <person name="Varghese N."/>
            <person name="Submissions S."/>
        </authorList>
    </citation>
    <scope>NUCLEOTIDE SEQUENCE [LARGE SCALE GENOMIC DNA]</scope>
    <source>
        <strain evidence="2">BP1-148</strain>
    </source>
</reference>
<proteinExistence type="predicted"/>
<protein>
    <recommendedName>
        <fullName evidence="3">Radical SAM superfamily enzyme YgiQ, UPF0313 family</fullName>
    </recommendedName>
</protein>
<dbReference type="GO" id="GO:0051536">
    <property type="term" value="F:iron-sulfur cluster binding"/>
    <property type="evidence" value="ECO:0007669"/>
    <property type="project" value="InterPro"/>
</dbReference>
<accession>A0A1G7XQ85</accession>
<dbReference type="GO" id="GO:0003824">
    <property type="term" value="F:catalytic activity"/>
    <property type="evidence" value="ECO:0007669"/>
    <property type="project" value="InterPro"/>
</dbReference>
<evidence type="ECO:0008006" key="3">
    <source>
        <dbReference type="Google" id="ProtNLM"/>
    </source>
</evidence>
<keyword evidence="2" id="KW-1185">Reference proteome</keyword>